<dbReference type="AlphaFoldDB" id="A0AAU7DTX9"/>
<dbReference type="PANTHER" id="PTHR30146">
    <property type="entry name" value="LACI-RELATED TRANSCRIPTIONAL REPRESSOR"/>
    <property type="match status" value="1"/>
</dbReference>
<gene>
    <name evidence="5" type="ORF">V5R04_10965</name>
</gene>
<evidence type="ECO:0000256" key="2">
    <source>
        <dbReference type="ARBA" id="ARBA00023125"/>
    </source>
</evidence>
<dbReference type="InterPro" id="IPR010982">
    <property type="entry name" value="Lambda_DNA-bd_dom_sf"/>
</dbReference>
<dbReference type="SUPFAM" id="SSF47413">
    <property type="entry name" value="lambda repressor-like DNA-binding domains"/>
    <property type="match status" value="1"/>
</dbReference>
<evidence type="ECO:0000256" key="3">
    <source>
        <dbReference type="ARBA" id="ARBA00023163"/>
    </source>
</evidence>
<dbReference type="PROSITE" id="PS50932">
    <property type="entry name" value="HTH_LACI_2"/>
    <property type="match status" value="1"/>
</dbReference>
<sequence>MNTRPPGMNDVAKLAGVSHQTVSRVLNGHPSVRPVTRDRVLEAITSLGYRRNSAARALVTAKSGVIGVITTGSSLFGPQRALIAIEEAAREAGYFVSMATIKRPNARNMSELLGHLVGQAVEGIVVIAPQAEVLDAVLAFPTTVPVVLYGGAQSAGRGVQTVSLDQEQAGRMAVAHLAELGHTRIAHVSGPLDWTDAKERLNGWKAECKARNLQAVPLIQSDWSAERGYEVGIHLVRSGAPTAVFAANDMIALGLIRAFTESGLNVPGDVSVIGVDDMPGASNFLPPLTTIHHHFATLGRRIIESLLTVLDGGEPSHVVLQPDLVVRSSTAQPPQR</sequence>
<feature type="domain" description="HTH lacI-type" evidence="4">
    <location>
        <begin position="6"/>
        <end position="60"/>
    </location>
</feature>
<dbReference type="PROSITE" id="PS00356">
    <property type="entry name" value="HTH_LACI_1"/>
    <property type="match status" value="1"/>
</dbReference>
<dbReference type="GO" id="GO:0000976">
    <property type="term" value="F:transcription cis-regulatory region binding"/>
    <property type="evidence" value="ECO:0007669"/>
    <property type="project" value="TreeGrafter"/>
</dbReference>
<reference evidence="5" key="1">
    <citation type="submission" date="2024-02" db="EMBL/GenBank/DDBJ databases">
        <title>Tomenella chthoni gen. nov. sp. nov., a member of the family Jonesiaceae isolated from bat guano.</title>
        <authorList>
            <person name="Miller S.L."/>
            <person name="King J."/>
            <person name="Sankaranarayanan K."/>
            <person name="Lawson P.A."/>
        </authorList>
    </citation>
    <scope>NUCLEOTIDE SEQUENCE</scope>
    <source>
        <strain evidence="5">BS-20</strain>
    </source>
</reference>
<keyword evidence="3" id="KW-0804">Transcription</keyword>
<protein>
    <submittedName>
        <fullName evidence="5">LacI family DNA-binding transcriptional regulator</fullName>
    </submittedName>
</protein>
<dbReference type="SUPFAM" id="SSF53822">
    <property type="entry name" value="Periplasmic binding protein-like I"/>
    <property type="match status" value="1"/>
</dbReference>
<dbReference type="GO" id="GO:0003700">
    <property type="term" value="F:DNA-binding transcription factor activity"/>
    <property type="evidence" value="ECO:0007669"/>
    <property type="project" value="TreeGrafter"/>
</dbReference>
<dbReference type="Pfam" id="PF13377">
    <property type="entry name" value="Peripla_BP_3"/>
    <property type="match status" value="1"/>
</dbReference>
<evidence type="ECO:0000259" key="4">
    <source>
        <dbReference type="PROSITE" id="PS50932"/>
    </source>
</evidence>
<dbReference type="Gene3D" id="3.40.50.2300">
    <property type="match status" value="2"/>
</dbReference>
<dbReference type="CDD" id="cd01574">
    <property type="entry name" value="PBP1_LacI"/>
    <property type="match status" value="1"/>
</dbReference>
<accession>A0AAU7DTX9</accession>
<dbReference type="CDD" id="cd01392">
    <property type="entry name" value="HTH_LacI"/>
    <property type="match status" value="1"/>
</dbReference>
<dbReference type="EMBL" id="CP146203">
    <property type="protein sequence ID" value="XBH20745.1"/>
    <property type="molecule type" value="Genomic_DNA"/>
</dbReference>
<evidence type="ECO:0000313" key="5">
    <source>
        <dbReference type="EMBL" id="XBH20745.1"/>
    </source>
</evidence>
<organism evidence="5">
    <name type="scientific">Jonesiaceae bacterium BS-20</name>
    <dbReference type="NCBI Taxonomy" id="3120821"/>
    <lineage>
        <taxon>Bacteria</taxon>
        <taxon>Bacillati</taxon>
        <taxon>Actinomycetota</taxon>
        <taxon>Actinomycetes</taxon>
        <taxon>Micrococcales</taxon>
        <taxon>Jonesiaceae</taxon>
    </lineage>
</organism>
<dbReference type="InterPro" id="IPR000843">
    <property type="entry name" value="HTH_LacI"/>
</dbReference>
<dbReference type="InterPro" id="IPR046335">
    <property type="entry name" value="LacI/GalR-like_sensor"/>
</dbReference>
<evidence type="ECO:0000256" key="1">
    <source>
        <dbReference type="ARBA" id="ARBA00023015"/>
    </source>
</evidence>
<keyword evidence="2 5" id="KW-0238">DNA-binding</keyword>
<dbReference type="Pfam" id="PF00356">
    <property type="entry name" value="LacI"/>
    <property type="match status" value="1"/>
</dbReference>
<dbReference type="SMART" id="SM00354">
    <property type="entry name" value="HTH_LACI"/>
    <property type="match status" value="1"/>
</dbReference>
<dbReference type="InterPro" id="IPR028082">
    <property type="entry name" value="Peripla_BP_I"/>
</dbReference>
<dbReference type="Gene3D" id="1.10.260.40">
    <property type="entry name" value="lambda repressor-like DNA-binding domains"/>
    <property type="match status" value="1"/>
</dbReference>
<keyword evidence="1" id="KW-0805">Transcription regulation</keyword>
<name>A0AAU7DTX9_9MICO</name>
<proteinExistence type="predicted"/>
<dbReference type="PANTHER" id="PTHR30146:SF109">
    <property type="entry name" value="HTH-TYPE TRANSCRIPTIONAL REGULATOR GALS"/>
    <property type="match status" value="1"/>
</dbReference>